<protein>
    <submittedName>
        <fullName evidence="2">Uncharacterized protein</fullName>
    </submittedName>
</protein>
<proteinExistence type="predicted"/>
<accession>A0ABS6YLJ7</accession>
<gene>
    <name evidence="2" type="ORF">GKQ77_11985</name>
</gene>
<evidence type="ECO:0000313" key="2">
    <source>
        <dbReference type="EMBL" id="MBW5422273.1"/>
    </source>
</evidence>
<comment type="caution">
    <text evidence="2">The sequence shown here is derived from an EMBL/GenBank/DDBJ whole genome shotgun (WGS) entry which is preliminary data.</text>
</comment>
<dbReference type="EMBL" id="WMBF01000095">
    <property type="protein sequence ID" value="MBW5422273.1"/>
    <property type="molecule type" value="Genomic_DNA"/>
</dbReference>
<dbReference type="RefSeq" id="WP_219688697.1">
    <property type="nucleotide sequence ID" value="NZ_WMBF01000095.1"/>
</dbReference>
<keyword evidence="3" id="KW-1185">Reference proteome</keyword>
<evidence type="ECO:0000256" key="1">
    <source>
        <dbReference type="SAM" id="Phobius"/>
    </source>
</evidence>
<sequence>MLTRGEPLDREAVRTECEAFRQGMRRRFSTLSGVFQTKEEEPPDRLVLLTKATLADNFYSLRHNGISIIALGNWQRWMAPPSILEFVLTLTVREAIAAVSPRLRGSVHLGTKGCVGDVTPVLSDVRQKVMSSYLCSYCRRALEEDGVSDLIPDVEVMLSKSWIGTADDSSSPAGVVSALGHDLFIVKGLEPTAWEHVRSTLRRDGTQQLLTLLQTTLAAVLIAGLIVALGLK</sequence>
<keyword evidence="1" id="KW-1133">Transmembrane helix</keyword>
<organism evidence="2 3">
    <name type="scientific">Streptomyces anatolicus</name>
    <dbReference type="NCBI Taxonomy" id="2675858"/>
    <lineage>
        <taxon>Bacteria</taxon>
        <taxon>Bacillati</taxon>
        <taxon>Actinomycetota</taxon>
        <taxon>Actinomycetes</taxon>
        <taxon>Kitasatosporales</taxon>
        <taxon>Streptomycetaceae</taxon>
        <taxon>Streptomyces</taxon>
    </lineage>
</organism>
<keyword evidence="1" id="KW-0472">Membrane</keyword>
<reference evidence="2 3" key="1">
    <citation type="submission" date="2019-11" db="EMBL/GenBank/DDBJ databases">
        <authorList>
            <person name="Ay H."/>
        </authorList>
    </citation>
    <scope>NUCLEOTIDE SEQUENCE [LARGE SCALE GENOMIC DNA]</scope>
    <source>
        <strain evidence="2 3">BG9H</strain>
    </source>
</reference>
<feature type="transmembrane region" description="Helical" evidence="1">
    <location>
        <begin position="209"/>
        <end position="231"/>
    </location>
</feature>
<name>A0ABS6YLJ7_9ACTN</name>
<keyword evidence="1" id="KW-0812">Transmembrane</keyword>
<dbReference type="Proteomes" id="UP001197114">
    <property type="component" value="Unassembled WGS sequence"/>
</dbReference>
<evidence type="ECO:0000313" key="3">
    <source>
        <dbReference type="Proteomes" id="UP001197114"/>
    </source>
</evidence>